<dbReference type="PRINTS" id="PR00302">
    <property type="entry name" value="LUPUSLA"/>
</dbReference>
<dbReference type="GO" id="GO:0005634">
    <property type="term" value="C:nucleus"/>
    <property type="evidence" value="ECO:0007669"/>
    <property type="project" value="UniProtKB-SubCell"/>
</dbReference>
<keyword evidence="9" id="KW-1185">Reference proteome</keyword>
<dbReference type="InterPro" id="IPR035979">
    <property type="entry name" value="RBD_domain_sf"/>
</dbReference>
<keyword evidence="3" id="KW-0539">Nucleus</keyword>
<dbReference type="PANTHER" id="PTHR22792">
    <property type="entry name" value="LUPUS LA PROTEIN-RELATED"/>
    <property type="match status" value="1"/>
</dbReference>
<dbReference type="SUPFAM" id="SSF54928">
    <property type="entry name" value="RNA-binding domain, RBD"/>
    <property type="match status" value="1"/>
</dbReference>
<dbReference type="GO" id="GO:0003729">
    <property type="term" value="F:mRNA binding"/>
    <property type="evidence" value="ECO:0007669"/>
    <property type="project" value="TreeGrafter"/>
</dbReference>
<feature type="region of interest" description="Disordered" evidence="5">
    <location>
        <begin position="1"/>
        <end position="125"/>
    </location>
</feature>
<evidence type="ECO:0000256" key="4">
    <source>
        <dbReference type="PROSITE-ProRule" id="PRU00332"/>
    </source>
</evidence>
<evidence type="ECO:0000256" key="5">
    <source>
        <dbReference type="SAM" id="MobiDB-lite"/>
    </source>
</evidence>
<sequence>MADTEAKTAAATNPTEAPKTESSTEVKSDSKATTESKTEETKAAKADDAGETKWEINGKSEEKSDRREDRGDRNGRFGRNNDRRDNDRRDNGRGRGRGRGGFQKNNNTNRRRNDEFENLPESDDPAEIRAQVEFYFSSQNLATDEHLFMELDGPNNRPVSIDHVCSFKRMRRFKPYSAVVSALRDSKDLIVVDDKPGSESIKRKEPLVVPAKDGDEKNPPTTEQLFYRLKNGSSNNMATSAYVKGFGDGEEVGQIALEQFFRPYGSVMVRKRREDDGTWKGSVFVEFDTEESQQQFLALDPKPKFNDNELTIMGKKEYVEMKCKEKGIKPDWELTEEEKREKRNKYREENGGNFRGNSRGGGRGRGGPRGGGRGGRGRDGGRGGRDRNRSRSPRRQQRDRSGSVDSRDWNTRRDRYQNGKDDRGSRNDEKKEIERDGHGVPVVKDSRTDAEIKAAAEKKRKATDDAGEASPKKNKLEIKQDE</sequence>
<dbReference type="Gene3D" id="1.10.10.10">
    <property type="entry name" value="Winged helix-like DNA-binding domain superfamily/Winged helix DNA-binding domain"/>
    <property type="match status" value="1"/>
</dbReference>
<evidence type="ECO:0000259" key="7">
    <source>
        <dbReference type="PROSITE" id="PS50961"/>
    </source>
</evidence>
<dbReference type="InterPro" id="IPR000504">
    <property type="entry name" value="RRM_dom"/>
</dbReference>
<feature type="compositionally biased region" description="Basic and acidic residues" evidence="5">
    <location>
        <begin position="396"/>
        <end position="457"/>
    </location>
</feature>
<feature type="compositionally biased region" description="Basic and acidic residues" evidence="5">
    <location>
        <begin position="376"/>
        <end position="389"/>
    </location>
</feature>
<feature type="compositionally biased region" description="Basic and acidic residues" evidence="5">
    <location>
        <begin position="329"/>
        <end position="350"/>
    </location>
</feature>
<dbReference type="OrthoDB" id="439993at2759"/>
<dbReference type="SUPFAM" id="SSF46785">
    <property type="entry name" value="Winged helix' DNA-binding domain"/>
    <property type="match status" value="1"/>
</dbReference>
<feature type="domain" description="HTH La-type RNA-binding" evidence="7">
    <location>
        <begin position="118"/>
        <end position="209"/>
    </location>
</feature>
<dbReference type="SMART" id="SM00715">
    <property type="entry name" value="LA"/>
    <property type="match status" value="1"/>
</dbReference>
<dbReference type="GO" id="GO:1990904">
    <property type="term" value="C:ribonucleoprotein complex"/>
    <property type="evidence" value="ECO:0007669"/>
    <property type="project" value="InterPro"/>
</dbReference>
<reference evidence="8" key="1">
    <citation type="submission" date="2020-01" db="EMBL/GenBank/DDBJ databases">
        <authorList>
            <consortium name="DOE Joint Genome Institute"/>
            <person name="Haridas S."/>
            <person name="Albert R."/>
            <person name="Binder M."/>
            <person name="Bloem J."/>
            <person name="Labutti K."/>
            <person name="Salamov A."/>
            <person name="Andreopoulos B."/>
            <person name="Baker S.E."/>
            <person name="Barry K."/>
            <person name="Bills G."/>
            <person name="Bluhm B.H."/>
            <person name="Cannon C."/>
            <person name="Castanera R."/>
            <person name="Culley D.E."/>
            <person name="Daum C."/>
            <person name="Ezra D."/>
            <person name="Gonzalez J.B."/>
            <person name="Henrissat B."/>
            <person name="Kuo A."/>
            <person name="Liang C."/>
            <person name="Lipzen A."/>
            <person name="Lutzoni F."/>
            <person name="Magnuson J."/>
            <person name="Mondo S."/>
            <person name="Nolan M."/>
            <person name="Ohm R."/>
            <person name="Pangilinan J."/>
            <person name="Park H.-J."/>
            <person name="Ramirez L."/>
            <person name="Alfaro M."/>
            <person name="Sun H."/>
            <person name="Tritt A."/>
            <person name="Yoshinaga Y."/>
            <person name="Zwiers L.-H."/>
            <person name="Turgeon B.G."/>
            <person name="Goodwin S.B."/>
            <person name="Spatafora J.W."/>
            <person name="Crous P.W."/>
            <person name="Grigoriev I.V."/>
        </authorList>
    </citation>
    <scope>NUCLEOTIDE SEQUENCE</scope>
    <source>
        <strain evidence="8">IPT5</strain>
    </source>
</reference>
<organism evidence="8 9">
    <name type="scientific">Plenodomus tracheiphilus IPT5</name>
    <dbReference type="NCBI Taxonomy" id="1408161"/>
    <lineage>
        <taxon>Eukaryota</taxon>
        <taxon>Fungi</taxon>
        <taxon>Dikarya</taxon>
        <taxon>Ascomycota</taxon>
        <taxon>Pezizomycotina</taxon>
        <taxon>Dothideomycetes</taxon>
        <taxon>Pleosporomycetidae</taxon>
        <taxon>Pleosporales</taxon>
        <taxon>Pleosporineae</taxon>
        <taxon>Leptosphaeriaceae</taxon>
        <taxon>Plenodomus</taxon>
    </lineage>
</organism>
<dbReference type="GO" id="GO:0006396">
    <property type="term" value="P:RNA processing"/>
    <property type="evidence" value="ECO:0007669"/>
    <property type="project" value="InterPro"/>
</dbReference>
<dbReference type="Gene3D" id="3.30.70.330">
    <property type="match status" value="1"/>
</dbReference>
<evidence type="ECO:0000256" key="3">
    <source>
        <dbReference type="ARBA" id="ARBA00023242"/>
    </source>
</evidence>
<evidence type="ECO:0000256" key="2">
    <source>
        <dbReference type="ARBA" id="ARBA00022884"/>
    </source>
</evidence>
<dbReference type="Pfam" id="PF05383">
    <property type="entry name" value="La"/>
    <property type="match status" value="1"/>
</dbReference>
<feature type="compositionally biased region" description="Acidic residues" evidence="5">
    <location>
        <begin position="116"/>
        <end position="125"/>
    </location>
</feature>
<feature type="domain" description="RRM" evidence="6">
    <location>
        <begin position="239"/>
        <end position="324"/>
    </location>
</feature>
<feature type="compositionally biased region" description="Basic and acidic residues" evidence="5">
    <location>
        <begin position="18"/>
        <end position="93"/>
    </location>
</feature>
<feature type="compositionally biased region" description="Basic and acidic residues" evidence="5">
    <location>
        <begin position="470"/>
        <end position="482"/>
    </location>
</feature>
<evidence type="ECO:0008006" key="10">
    <source>
        <dbReference type="Google" id="ProtNLM"/>
    </source>
</evidence>
<evidence type="ECO:0000259" key="6">
    <source>
        <dbReference type="PROSITE" id="PS50102"/>
    </source>
</evidence>
<feature type="compositionally biased region" description="Gly residues" evidence="5">
    <location>
        <begin position="358"/>
        <end position="374"/>
    </location>
</feature>
<dbReference type="PANTHER" id="PTHR22792:SF140">
    <property type="entry name" value="ACHILLES, ISOFORM A"/>
    <property type="match status" value="1"/>
</dbReference>
<dbReference type="SMART" id="SM00360">
    <property type="entry name" value="RRM"/>
    <property type="match status" value="1"/>
</dbReference>
<dbReference type="InterPro" id="IPR045180">
    <property type="entry name" value="La_dom_prot"/>
</dbReference>
<dbReference type="InterPro" id="IPR006630">
    <property type="entry name" value="La_HTH"/>
</dbReference>
<name>A0A6A7B2Q3_9PLEO</name>
<gene>
    <name evidence="8" type="ORF">T440DRAFT_426410</name>
</gene>
<dbReference type="Pfam" id="PF00076">
    <property type="entry name" value="RRM_1"/>
    <property type="match status" value="1"/>
</dbReference>
<dbReference type="InterPro" id="IPR002344">
    <property type="entry name" value="Lupus_La"/>
</dbReference>
<evidence type="ECO:0000313" key="9">
    <source>
        <dbReference type="Proteomes" id="UP000799423"/>
    </source>
</evidence>
<dbReference type="PROSITE" id="PS50961">
    <property type="entry name" value="HTH_LA"/>
    <property type="match status" value="1"/>
</dbReference>
<proteinExistence type="predicted"/>
<dbReference type="CDD" id="cd12291">
    <property type="entry name" value="RRM1_La"/>
    <property type="match status" value="1"/>
</dbReference>
<dbReference type="Proteomes" id="UP000799423">
    <property type="component" value="Unassembled WGS sequence"/>
</dbReference>
<keyword evidence="2 4" id="KW-0694">RNA-binding</keyword>
<feature type="region of interest" description="Disordered" evidence="5">
    <location>
        <begin position="329"/>
        <end position="482"/>
    </location>
</feature>
<dbReference type="InterPro" id="IPR036390">
    <property type="entry name" value="WH_DNA-bd_sf"/>
</dbReference>
<comment type="subcellular location">
    <subcellularLocation>
        <location evidence="1">Nucleus</location>
    </subcellularLocation>
</comment>
<dbReference type="EMBL" id="MU006310">
    <property type="protein sequence ID" value="KAF2849781.1"/>
    <property type="molecule type" value="Genomic_DNA"/>
</dbReference>
<dbReference type="InterPro" id="IPR036388">
    <property type="entry name" value="WH-like_DNA-bd_sf"/>
</dbReference>
<evidence type="ECO:0000256" key="1">
    <source>
        <dbReference type="ARBA" id="ARBA00004123"/>
    </source>
</evidence>
<dbReference type="PROSITE" id="PS50102">
    <property type="entry name" value="RRM"/>
    <property type="match status" value="1"/>
</dbReference>
<accession>A0A6A7B2Q3</accession>
<protein>
    <recommendedName>
        <fullName evidence="10">RNA-binding La domain-containing protein</fullName>
    </recommendedName>
</protein>
<dbReference type="InterPro" id="IPR012677">
    <property type="entry name" value="Nucleotide-bd_a/b_plait_sf"/>
</dbReference>
<dbReference type="AlphaFoldDB" id="A0A6A7B2Q3"/>
<evidence type="ECO:0000313" key="8">
    <source>
        <dbReference type="EMBL" id="KAF2849781.1"/>
    </source>
</evidence>